<protein>
    <submittedName>
        <fullName evidence="1">Uncharacterized protein</fullName>
    </submittedName>
</protein>
<dbReference type="Proteomes" id="UP000275076">
    <property type="component" value="Unassembled WGS sequence"/>
</dbReference>
<name>A0A3R9PN09_9BACI</name>
<organism evidence="1 2">
    <name type="scientific">Salibacterium salarium</name>
    <dbReference type="NCBI Taxonomy" id="284579"/>
    <lineage>
        <taxon>Bacteria</taxon>
        <taxon>Bacillati</taxon>
        <taxon>Bacillota</taxon>
        <taxon>Bacilli</taxon>
        <taxon>Bacillales</taxon>
        <taxon>Bacillaceae</taxon>
    </lineage>
</organism>
<proteinExistence type="predicted"/>
<gene>
    <name evidence="1" type="ORF">D7Z54_04465</name>
</gene>
<dbReference type="AlphaFoldDB" id="A0A3R9PN09"/>
<accession>A0A3R9PN09</accession>
<evidence type="ECO:0000313" key="2">
    <source>
        <dbReference type="Proteomes" id="UP000275076"/>
    </source>
</evidence>
<reference evidence="1 2" key="1">
    <citation type="submission" date="2018-10" db="EMBL/GenBank/DDBJ databases">
        <title>Draft genome sequence of Bacillus salarius IM0101, isolated from a hypersaline soil in Inner Mongolia, China.</title>
        <authorList>
            <person name="Yamprayoonswat W."/>
            <person name="Boonvisut S."/>
            <person name="Jumpathong W."/>
            <person name="Sittihan S."/>
            <person name="Ruangsuj P."/>
            <person name="Wanthongcharoen S."/>
            <person name="Thongpramul N."/>
            <person name="Pimmason S."/>
            <person name="Yu B."/>
            <person name="Yasawong M."/>
        </authorList>
    </citation>
    <scope>NUCLEOTIDE SEQUENCE [LARGE SCALE GENOMIC DNA]</scope>
    <source>
        <strain evidence="1 2">IM0101</strain>
    </source>
</reference>
<dbReference type="EMBL" id="RBVX01000003">
    <property type="protein sequence ID" value="RSL34415.1"/>
    <property type="molecule type" value="Genomic_DNA"/>
</dbReference>
<sequence>MKNNHKMNDKPLAQQEIIHVEQTIDGLEKKQIEYNDSLSLYKDFLETRYHQYSIRDVFDISYRWNPGQIGFLYLHTTGGVRTFYIKTDPSPFIQQFQQTDHI</sequence>
<dbReference type="OrthoDB" id="2691759at2"/>
<evidence type="ECO:0000313" key="1">
    <source>
        <dbReference type="EMBL" id="RSL34415.1"/>
    </source>
</evidence>
<dbReference type="RefSeq" id="WP_125554648.1">
    <property type="nucleotide sequence ID" value="NZ_RBVX01000003.1"/>
</dbReference>
<keyword evidence="2" id="KW-1185">Reference proteome</keyword>
<comment type="caution">
    <text evidence="1">The sequence shown here is derived from an EMBL/GenBank/DDBJ whole genome shotgun (WGS) entry which is preliminary data.</text>
</comment>